<dbReference type="InterPro" id="IPR009057">
    <property type="entry name" value="Homeodomain-like_sf"/>
</dbReference>
<dbReference type="PANTHER" id="PTHR30055:SF234">
    <property type="entry name" value="HTH-TYPE TRANSCRIPTIONAL REGULATOR BETI"/>
    <property type="match status" value="1"/>
</dbReference>
<evidence type="ECO:0000256" key="3">
    <source>
        <dbReference type="ARBA" id="ARBA00023163"/>
    </source>
</evidence>
<dbReference type="Proteomes" id="UP000267164">
    <property type="component" value="Chromosome"/>
</dbReference>
<keyword evidence="3" id="KW-0804">Transcription</keyword>
<dbReference type="KEGG" id="nyu:D7D52_35185"/>
<dbReference type="InterPro" id="IPR001647">
    <property type="entry name" value="HTH_TetR"/>
</dbReference>
<evidence type="ECO:0000313" key="6">
    <source>
        <dbReference type="EMBL" id="AYF78211.1"/>
    </source>
</evidence>
<feature type="DNA-binding region" description="H-T-H motif" evidence="4">
    <location>
        <begin position="98"/>
        <end position="117"/>
    </location>
</feature>
<dbReference type="GO" id="GO:0003700">
    <property type="term" value="F:DNA-binding transcription factor activity"/>
    <property type="evidence" value="ECO:0007669"/>
    <property type="project" value="TreeGrafter"/>
</dbReference>
<accession>A0A386ZKW0</accession>
<keyword evidence="7" id="KW-1185">Reference proteome</keyword>
<dbReference type="Pfam" id="PF00440">
    <property type="entry name" value="TetR_N"/>
    <property type="match status" value="1"/>
</dbReference>
<dbReference type="PRINTS" id="PR00455">
    <property type="entry name" value="HTHTETR"/>
</dbReference>
<evidence type="ECO:0000256" key="1">
    <source>
        <dbReference type="ARBA" id="ARBA00023015"/>
    </source>
</evidence>
<reference evidence="6 7" key="1">
    <citation type="submission" date="2018-09" db="EMBL/GenBank/DDBJ databases">
        <title>Nocardia yunnanensis sp. nov., an actinomycete isolated from a soil sample.</title>
        <authorList>
            <person name="Zhang J."/>
        </authorList>
    </citation>
    <scope>NUCLEOTIDE SEQUENCE [LARGE SCALE GENOMIC DNA]</scope>
    <source>
        <strain evidence="6 7">CFHS0054</strain>
    </source>
</reference>
<dbReference type="AlphaFoldDB" id="A0A386ZKW0"/>
<dbReference type="Gene3D" id="1.10.10.60">
    <property type="entry name" value="Homeodomain-like"/>
    <property type="match status" value="1"/>
</dbReference>
<proteinExistence type="predicted"/>
<dbReference type="PROSITE" id="PS50977">
    <property type="entry name" value="HTH_TETR_2"/>
    <property type="match status" value="1"/>
</dbReference>
<keyword evidence="1" id="KW-0805">Transcription regulation</keyword>
<organism evidence="6 7">
    <name type="scientific">Nocardia yunnanensis</name>
    <dbReference type="NCBI Taxonomy" id="2382165"/>
    <lineage>
        <taxon>Bacteria</taxon>
        <taxon>Bacillati</taxon>
        <taxon>Actinomycetota</taxon>
        <taxon>Actinomycetes</taxon>
        <taxon>Mycobacteriales</taxon>
        <taxon>Nocardiaceae</taxon>
        <taxon>Nocardia</taxon>
    </lineage>
</organism>
<feature type="domain" description="HTH tetR-type" evidence="5">
    <location>
        <begin position="75"/>
        <end position="135"/>
    </location>
</feature>
<evidence type="ECO:0000313" key="7">
    <source>
        <dbReference type="Proteomes" id="UP000267164"/>
    </source>
</evidence>
<dbReference type="EMBL" id="CP032568">
    <property type="protein sequence ID" value="AYF78211.1"/>
    <property type="molecule type" value="Genomic_DNA"/>
</dbReference>
<dbReference type="SUPFAM" id="SSF46689">
    <property type="entry name" value="Homeodomain-like"/>
    <property type="match status" value="1"/>
</dbReference>
<gene>
    <name evidence="6" type="ORF">D7D52_35185</name>
</gene>
<dbReference type="Gene3D" id="1.10.357.10">
    <property type="entry name" value="Tetracycline Repressor, domain 2"/>
    <property type="match status" value="1"/>
</dbReference>
<evidence type="ECO:0000256" key="4">
    <source>
        <dbReference type="PROSITE-ProRule" id="PRU00335"/>
    </source>
</evidence>
<evidence type="ECO:0000256" key="2">
    <source>
        <dbReference type="ARBA" id="ARBA00023125"/>
    </source>
</evidence>
<dbReference type="InterPro" id="IPR050109">
    <property type="entry name" value="HTH-type_TetR-like_transc_reg"/>
</dbReference>
<name>A0A386ZKW0_9NOCA</name>
<protein>
    <submittedName>
        <fullName evidence="6">TetR/AcrR family transcriptional regulator</fullName>
    </submittedName>
</protein>
<keyword evidence="2 4" id="KW-0238">DNA-binding</keyword>
<dbReference type="OrthoDB" id="3472897at2"/>
<dbReference type="PANTHER" id="PTHR30055">
    <property type="entry name" value="HTH-TYPE TRANSCRIPTIONAL REGULATOR RUTR"/>
    <property type="match status" value="1"/>
</dbReference>
<evidence type="ECO:0000259" key="5">
    <source>
        <dbReference type="PROSITE" id="PS50977"/>
    </source>
</evidence>
<dbReference type="GO" id="GO:0000976">
    <property type="term" value="F:transcription cis-regulatory region binding"/>
    <property type="evidence" value="ECO:0007669"/>
    <property type="project" value="TreeGrafter"/>
</dbReference>
<sequence length="267" mass="28151">MINPPAVTTPTAKRSAPVRPTLIRVSAALMFMCSSRAAKCGAHSRHSAMALLWCALTSLVNGWGSADRGRSPMATPARQRILDAAAQLLREKGIARLTTREIAMAADAAEGSITKNFGGKLGLLTALLSSELPELAAWRAALTPATPHRDDLRAALIAVGDKAIDYYTASLPLVAGAVADATLLDAYRATNTAQDTGPQLATEIMATYLNTWQATGALSPDTDTWATALMFCGAAQLQAWTEYLAGPGSLPHDRNARIRAVAMTLIP</sequence>